<dbReference type="InterPro" id="IPR018338">
    <property type="entry name" value="Carbonic_anhydrase_a-class_CS"/>
</dbReference>
<dbReference type="SUPFAM" id="SSF51069">
    <property type="entry name" value="Carbonic anhydrase"/>
    <property type="match status" value="1"/>
</dbReference>
<dbReference type="EC" id="4.2.1.1" evidence="4 10"/>
<sequence length="251" mass="27249">MKILLKSAIAASLLATAMTSAFSAETDVHWSYHGKVDPTHWADGVPDNAACRSGHRQSPIALSEATAQRVASKDFAIHYEAGSVALLNNGHTIQANVSDANDTVVYKGESYKLDQFHFHTPSEHTLDGKSYPMELHLVNKGSNGQITVVGIFIQEGAENPALEPVFVDLPATQATAGRQAQVDIAALLPSDKKALVYSGSLTTPPCSESVNWIVLEQPIAMSKQQIAAFKAIFRDNHRPLQKLNHRQVNEE</sequence>
<evidence type="ECO:0000256" key="10">
    <source>
        <dbReference type="RuleBase" id="RU367011"/>
    </source>
</evidence>
<dbReference type="PROSITE" id="PS51144">
    <property type="entry name" value="ALPHA_CA_2"/>
    <property type="match status" value="1"/>
</dbReference>
<evidence type="ECO:0000256" key="7">
    <source>
        <dbReference type="ARBA" id="ARBA00022833"/>
    </source>
</evidence>
<dbReference type="GO" id="GO:0008270">
    <property type="term" value="F:zinc ion binding"/>
    <property type="evidence" value="ECO:0007669"/>
    <property type="project" value="UniProtKB-UniRule"/>
</dbReference>
<dbReference type="Gene3D" id="3.10.200.10">
    <property type="entry name" value="Alpha carbonic anhydrase"/>
    <property type="match status" value="1"/>
</dbReference>
<feature type="domain" description="Alpha-carbonic anhydrase" evidence="11">
    <location>
        <begin position="28"/>
        <end position="251"/>
    </location>
</feature>
<organism evidence="12 13">
    <name type="scientific">Collimonas pratensis</name>
    <dbReference type="NCBI Taxonomy" id="279113"/>
    <lineage>
        <taxon>Bacteria</taxon>
        <taxon>Pseudomonadati</taxon>
        <taxon>Pseudomonadota</taxon>
        <taxon>Betaproteobacteria</taxon>
        <taxon>Burkholderiales</taxon>
        <taxon>Oxalobacteraceae</taxon>
        <taxon>Collimonas</taxon>
    </lineage>
</organism>
<comment type="similarity">
    <text evidence="3 10">Belongs to the alpha-carbonic anhydrase family.</text>
</comment>
<keyword evidence="8 10" id="KW-0456">Lyase</keyword>
<evidence type="ECO:0000313" key="12">
    <source>
        <dbReference type="EMBL" id="AMP05506.1"/>
    </source>
</evidence>
<dbReference type="OrthoDB" id="5327615at2"/>
<evidence type="ECO:0000256" key="9">
    <source>
        <dbReference type="ARBA" id="ARBA00048348"/>
    </source>
</evidence>
<proteinExistence type="inferred from homology"/>
<dbReference type="EMBL" id="CP013234">
    <property type="protein sequence ID" value="AMP05506.1"/>
    <property type="molecule type" value="Genomic_DNA"/>
</dbReference>
<comment type="catalytic activity">
    <reaction evidence="9 10">
        <text>hydrogencarbonate + H(+) = CO2 + H2O</text>
        <dbReference type="Rhea" id="RHEA:10748"/>
        <dbReference type="ChEBI" id="CHEBI:15377"/>
        <dbReference type="ChEBI" id="CHEBI:15378"/>
        <dbReference type="ChEBI" id="CHEBI:16526"/>
        <dbReference type="ChEBI" id="CHEBI:17544"/>
        <dbReference type="EC" id="4.2.1.1"/>
    </reaction>
</comment>
<comment type="function">
    <text evidence="2 10">Reversible hydration of carbon dioxide.</text>
</comment>
<dbReference type="PANTHER" id="PTHR18952:SF265">
    <property type="entry name" value="CARBONIC ANHYDRASE"/>
    <property type="match status" value="1"/>
</dbReference>
<evidence type="ECO:0000256" key="2">
    <source>
        <dbReference type="ARBA" id="ARBA00002904"/>
    </source>
</evidence>
<gene>
    <name evidence="12" type="ORF">CPter91_3171</name>
</gene>
<feature type="signal peptide" evidence="10">
    <location>
        <begin position="1"/>
        <end position="23"/>
    </location>
</feature>
<dbReference type="CDD" id="cd03124">
    <property type="entry name" value="alpha_CA_prokaryotic_like"/>
    <property type="match status" value="1"/>
</dbReference>
<dbReference type="SMART" id="SM01057">
    <property type="entry name" value="Carb_anhydrase"/>
    <property type="match status" value="1"/>
</dbReference>
<keyword evidence="10" id="KW-0732">Signal</keyword>
<evidence type="ECO:0000256" key="1">
    <source>
        <dbReference type="ARBA" id="ARBA00001947"/>
    </source>
</evidence>
<accession>A0A127Q696</accession>
<dbReference type="Pfam" id="PF00194">
    <property type="entry name" value="Carb_anhydrase"/>
    <property type="match status" value="1"/>
</dbReference>
<dbReference type="InterPro" id="IPR023561">
    <property type="entry name" value="Carbonic_anhydrase_a-class"/>
</dbReference>
<dbReference type="PROSITE" id="PS00162">
    <property type="entry name" value="ALPHA_CA_1"/>
    <property type="match status" value="1"/>
</dbReference>
<name>A0A127Q696_9BURK</name>
<keyword evidence="7 10" id="KW-0862">Zinc</keyword>
<dbReference type="InterPro" id="IPR001148">
    <property type="entry name" value="CA_dom"/>
</dbReference>
<dbReference type="PANTHER" id="PTHR18952">
    <property type="entry name" value="CARBONIC ANHYDRASE"/>
    <property type="match status" value="1"/>
</dbReference>
<feature type="chain" id="PRO_5025099411" description="Carbonic anhydrase" evidence="10">
    <location>
        <begin position="24"/>
        <end position="251"/>
    </location>
</feature>
<dbReference type="InterPro" id="IPR036398">
    <property type="entry name" value="CA_dom_sf"/>
</dbReference>
<dbReference type="InterPro" id="IPR041891">
    <property type="entry name" value="Alpha_CA_prokaryot-like"/>
</dbReference>
<dbReference type="RefSeq" id="WP_061941504.1">
    <property type="nucleotide sequence ID" value="NZ_CP013234.1"/>
</dbReference>
<dbReference type="Proteomes" id="UP000074561">
    <property type="component" value="Chromosome"/>
</dbReference>
<comment type="cofactor">
    <cofactor evidence="1 10">
        <name>Zn(2+)</name>
        <dbReference type="ChEBI" id="CHEBI:29105"/>
    </cofactor>
</comment>
<dbReference type="KEGG" id="cpra:CPter91_3171"/>
<dbReference type="PATRIC" id="fig|279113.9.peg.3134"/>
<dbReference type="GO" id="GO:0004089">
    <property type="term" value="F:carbonate dehydratase activity"/>
    <property type="evidence" value="ECO:0007669"/>
    <property type="project" value="UniProtKB-UniRule"/>
</dbReference>
<evidence type="ECO:0000256" key="8">
    <source>
        <dbReference type="ARBA" id="ARBA00023239"/>
    </source>
</evidence>
<keyword evidence="6 10" id="KW-0479">Metal-binding</keyword>
<dbReference type="STRING" id="279113.CPter91_3171"/>
<evidence type="ECO:0000259" key="11">
    <source>
        <dbReference type="PROSITE" id="PS51144"/>
    </source>
</evidence>
<evidence type="ECO:0000256" key="5">
    <source>
        <dbReference type="ARBA" id="ARBA00014628"/>
    </source>
</evidence>
<evidence type="ECO:0000256" key="3">
    <source>
        <dbReference type="ARBA" id="ARBA00010718"/>
    </source>
</evidence>
<evidence type="ECO:0000256" key="4">
    <source>
        <dbReference type="ARBA" id="ARBA00012925"/>
    </source>
</evidence>
<evidence type="ECO:0000256" key="6">
    <source>
        <dbReference type="ARBA" id="ARBA00022723"/>
    </source>
</evidence>
<protein>
    <recommendedName>
        <fullName evidence="5 10">Carbonic anhydrase</fullName>
        <ecNumber evidence="4 10">4.2.1.1</ecNumber>
    </recommendedName>
</protein>
<dbReference type="AlphaFoldDB" id="A0A127Q696"/>
<evidence type="ECO:0000313" key="13">
    <source>
        <dbReference type="Proteomes" id="UP000074561"/>
    </source>
</evidence>
<reference evidence="12 13" key="1">
    <citation type="submission" date="2015-11" db="EMBL/GenBank/DDBJ databases">
        <title>Exploring the genomic traits of fungus-feeding bacterial genus Collimonas.</title>
        <authorList>
            <person name="Song C."/>
            <person name="Schmidt R."/>
            <person name="de Jager V."/>
            <person name="Krzyzanowska D."/>
            <person name="Jongedijk E."/>
            <person name="Cankar K."/>
            <person name="Beekwilder J."/>
            <person name="van Veen A."/>
            <person name="de Boer W."/>
            <person name="van Veen J.A."/>
            <person name="Garbeva P."/>
        </authorList>
    </citation>
    <scope>NUCLEOTIDE SEQUENCE [LARGE SCALE GENOMIC DNA]</scope>
    <source>
        <strain evidence="12 13">Ter91</strain>
    </source>
</reference>